<gene>
    <name evidence="1" type="ORF">GCM10023082_08620</name>
</gene>
<dbReference type="EMBL" id="BAABEP010000003">
    <property type="protein sequence ID" value="GAA3713137.1"/>
    <property type="molecule type" value="Genomic_DNA"/>
</dbReference>
<accession>A0ABP7E712</accession>
<dbReference type="Gene3D" id="3.40.50.720">
    <property type="entry name" value="NAD(P)-binding Rossmann-like Domain"/>
    <property type="match status" value="1"/>
</dbReference>
<name>A0ABP7E712_9ACTN</name>
<dbReference type="Pfam" id="PF00106">
    <property type="entry name" value="adh_short"/>
    <property type="match status" value="1"/>
</dbReference>
<dbReference type="InterPro" id="IPR002347">
    <property type="entry name" value="SDR_fam"/>
</dbReference>
<evidence type="ECO:0000313" key="2">
    <source>
        <dbReference type="Proteomes" id="UP001499884"/>
    </source>
</evidence>
<protein>
    <recommendedName>
        <fullName evidence="3">Short-chain dehydrogenase</fullName>
    </recommendedName>
</protein>
<dbReference type="InterPro" id="IPR036291">
    <property type="entry name" value="NAD(P)-bd_dom_sf"/>
</dbReference>
<reference evidence="2" key="1">
    <citation type="journal article" date="2019" name="Int. J. Syst. Evol. Microbiol.">
        <title>The Global Catalogue of Microorganisms (GCM) 10K type strain sequencing project: providing services to taxonomists for standard genome sequencing and annotation.</title>
        <authorList>
            <consortium name="The Broad Institute Genomics Platform"/>
            <consortium name="The Broad Institute Genome Sequencing Center for Infectious Disease"/>
            <person name="Wu L."/>
            <person name="Ma J."/>
        </authorList>
    </citation>
    <scope>NUCLEOTIDE SEQUENCE [LARGE SCALE GENOMIC DNA]</scope>
    <source>
        <strain evidence="2">JCM 30846</strain>
    </source>
</reference>
<comment type="caution">
    <text evidence="1">The sequence shown here is derived from an EMBL/GenBank/DDBJ whole genome shotgun (WGS) entry which is preliminary data.</text>
</comment>
<dbReference type="Proteomes" id="UP001499884">
    <property type="component" value="Unassembled WGS sequence"/>
</dbReference>
<keyword evidence="2" id="KW-1185">Reference proteome</keyword>
<dbReference type="SUPFAM" id="SSF51735">
    <property type="entry name" value="NAD(P)-binding Rossmann-fold domains"/>
    <property type="match status" value="1"/>
</dbReference>
<evidence type="ECO:0008006" key="3">
    <source>
        <dbReference type="Google" id="ProtNLM"/>
    </source>
</evidence>
<proteinExistence type="predicted"/>
<evidence type="ECO:0000313" key="1">
    <source>
        <dbReference type="EMBL" id="GAA3713137.1"/>
    </source>
</evidence>
<dbReference type="RefSeq" id="WP_345641312.1">
    <property type="nucleotide sequence ID" value="NZ_BAABEP010000003.1"/>
</dbReference>
<sequence>MDIHLVLSWLPGHGAYSASKAAFWSLTNSLRLELAPAGTQVLGVHLGYADTDMAKALDVPKIAPAAVASAVMEALENGEKEVLVDDVSRRGKAALSGPVEALTLGR</sequence>
<organism evidence="1 2">
    <name type="scientific">Streptomyces tremellae</name>
    <dbReference type="NCBI Taxonomy" id="1124239"/>
    <lineage>
        <taxon>Bacteria</taxon>
        <taxon>Bacillati</taxon>
        <taxon>Actinomycetota</taxon>
        <taxon>Actinomycetes</taxon>
        <taxon>Kitasatosporales</taxon>
        <taxon>Streptomycetaceae</taxon>
        <taxon>Streptomyces</taxon>
    </lineage>
</organism>